<dbReference type="PANTHER" id="PTHR34964">
    <property type="entry name" value="MEMBRANE LIPOPROTEIN-RELATED"/>
    <property type="match status" value="1"/>
</dbReference>
<feature type="compositionally biased region" description="Low complexity" evidence="1">
    <location>
        <begin position="78"/>
        <end position="89"/>
    </location>
</feature>
<feature type="compositionally biased region" description="Polar residues" evidence="1">
    <location>
        <begin position="128"/>
        <end position="137"/>
    </location>
</feature>
<feature type="region of interest" description="Disordered" evidence="1">
    <location>
        <begin position="78"/>
        <end position="114"/>
    </location>
</feature>
<keyword evidence="2" id="KW-1133">Transmembrane helix</keyword>
<evidence type="ECO:0000313" key="3">
    <source>
        <dbReference type="EMBL" id="KAK3198347.1"/>
    </source>
</evidence>
<dbReference type="Proteomes" id="UP001281410">
    <property type="component" value="Unassembled WGS sequence"/>
</dbReference>
<evidence type="ECO:0000256" key="2">
    <source>
        <dbReference type="SAM" id="Phobius"/>
    </source>
</evidence>
<feature type="region of interest" description="Disordered" evidence="1">
    <location>
        <begin position="128"/>
        <end position="164"/>
    </location>
</feature>
<evidence type="ECO:0000313" key="4">
    <source>
        <dbReference type="Proteomes" id="UP001281410"/>
    </source>
</evidence>
<keyword evidence="2" id="KW-0472">Membrane</keyword>
<comment type="caution">
    <text evidence="3">The sequence shown here is derived from an EMBL/GenBank/DDBJ whole genome shotgun (WGS) entry which is preliminary data.</text>
</comment>
<gene>
    <name evidence="3" type="ORF">Dsin_021762</name>
</gene>
<accession>A0AAE0A154</accession>
<sequence>MKERKGDARIYLISVFFLVCVVCGGVVLGLYIFLPETFSQSWYPVAGMILVGIPWIFWLFAYLYRCFLPTTSTSISTNNNNNFKASTSTPSSRTLGTAVAAASEEDQSPVSPGRHVHFGAVVVMGSEGNKSQESAQGPESDKGESSSSPQEKAFRESEIPLAFS</sequence>
<proteinExistence type="predicted"/>
<keyword evidence="2" id="KW-0812">Transmembrane</keyword>
<dbReference type="PANTHER" id="PTHR34964:SF14">
    <property type="entry name" value="MEMBRANE LIPOPROTEIN"/>
    <property type="match status" value="1"/>
</dbReference>
<protein>
    <recommendedName>
        <fullName evidence="5">Transmembrane protein</fullName>
    </recommendedName>
</protein>
<keyword evidence="4" id="KW-1185">Reference proteome</keyword>
<evidence type="ECO:0000256" key="1">
    <source>
        <dbReference type="SAM" id="MobiDB-lite"/>
    </source>
</evidence>
<organism evidence="3 4">
    <name type="scientific">Dipteronia sinensis</name>
    <dbReference type="NCBI Taxonomy" id="43782"/>
    <lineage>
        <taxon>Eukaryota</taxon>
        <taxon>Viridiplantae</taxon>
        <taxon>Streptophyta</taxon>
        <taxon>Embryophyta</taxon>
        <taxon>Tracheophyta</taxon>
        <taxon>Spermatophyta</taxon>
        <taxon>Magnoliopsida</taxon>
        <taxon>eudicotyledons</taxon>
        <taxon>Gunneridae</taxon>
        <taxon>Pentapetalae</taxon>
        <taxon>rosids</taxon>
        <taxon>malvids</taxon>
        <taxon>Sapindales</taxon>
        <taxon>Sapindaceae</taxon>
        <taxon>Hippocastanoideae</taxon>
        <taxon>Acereae</taxon>
        <taxon>Dipteronia</taxon>
    </lineage>
</organism>
<feature type="transmembrane region" description="Helical" evidence="2">
    <location>
        <begin position="45"/>
        <end position="64"/>
    </location>
</feature>
<dbReference type="AlphaFoldDB" id="A0AAE0A154"/>
<feature type="transmembrane region" description="Helical" evidence="2">
    <location>
        <begin position="12"/>
        <end position="33"/>
    </location>
</feature>
<reference evidence="3" key="1">
    <citation type="journal article" date="2023" name="Plant J.">
        <title>Genome sequences and population genomics provide insights into the demographic history, inbreeding, and mutation load of two 'living fossil' tree species of Dipteronia.</title>
        <authorList>
            <person name="Feng Y."/>
            <person name="Comes H.P."/>
            <person name="Chen J."/>
            <person name="Zhu S."/>
            <person name="Lu R."/>
            <person name="Zhang X."/>
            <person name="Li P."/>
            <person name="Qiu J."/>
            <person name="Olsen K.M."/>
            <person name="Qiu Y."/>
        </authorList>
    </citation>
    <scope>NUCLEOTIDE SEQUENCE</scope>
    <source>
        <strain evidence="3">NBL</strain>
    </source>
</reference>
<dbReference type="EMBL" id="JANJYJ010000007">
    <property type="protein sequence ID" value="KAK3198347.1"/>
    <property type="molecule type" value="Genomic_DNA"/>
</dbReference>
<name>A0AAE0A154_9ROSI</name>
<evidence type="ECO:0008006" key="5">
    <source>
        <dbReference type="Google" id="ProtNLM"/>
    </source>
</evidence>